<comment type="subcellular location">
    <subcellularLocation>
        <location evidence="1">Cytoplasm</location>
    </subcellularLocation>
</comment>
<dbReference type="InterPro" id="IPR015943">
    <property type="entry name" value="WD40/YVTN_repeat-like_dom_sf"/>
</dbReference>
<dbReference type="GO" id="GO:0005737">
    <property type="term" value="C:cytoplasm"/>
    <property type="evidence" value="ECO:0007669"/>
    <property type="project" value="UniProtKB-SubCell"/>
</dbReference>
<evidence type="ECO:0000256" key="2">
    <source>
        <dbReference type="ARBA" id="ARBA00008070"/>
    </source>
</evidence>
<dbReference type="GO" id="GO:0045159">
    <property type="term" value="F:myosin II binding"/>
    <property type="evidence" value="ECO:0007669"/>
    <property type="project" value="TreeGrafter"/>
</dbReference>
<reference evidence="8 9" key="1">
    <citation type="submission" date="2024-01" db="EMBL/GenBank/DDBJ databases">
        <title>The complete chloroplast genome sequence of Lithospermum erythrorhizon: insights into the phylogenetic relationship among Boraginaceae species and the maternal lineages of purple gromwells.</title>
        <authorList>
            <person name="Okada T."/>
            <person name="Watanabe K."/>
        </authorList>
    </citation>
    <scope>NUCLEOTIDE SEQUENCE [LARGE SCALE GENOMIC DNA]</scope>
</reference>
<evidence type="ECO:0000313" key="9">
    <source>
        <dbReference type="Proteomes" id="UP001454036"/>
    </source>
</evidence>
<dbReference type="InterPro" id="IPR036322">
    <property type="entry name" value="WD40_repeat_dom_sf"/>
</dbReference>
<dbReference type="GO" id="GO:0006893">
    <property type="term" value="P:Golgi to plasma membrane transport"/>
    <property type="evidence" value="ECO:0007669"/>
    <property type="project" value="TreeGrafter"/>
</dbReference>
<evidence type="ECO:0000256" key="3">
    <source>
        <dbReference type="ARBA" id="ARBA00022483"/>
    </source>
</evidence>
<evidence type="ECO:0000259" key="7">
    <source>
        <dbReference type="PROSITE" id="PS50892"/>
    </source>
</evidence>
<sequence>MFAKRLFQKAINHYHTQQNLSDGLTSEDLDVRIITHYGIPSTSSILAFDPIQSLLAVGTLDGRIKVIGGDNIEGLLISPKQQPYKFLEFIQNQGYLISITNDNEIQVWSMRSRCICSILQWESNVTAFSLLTGSYFMYVGDEHGVISVLKFDAENEELLRLPYYISSSSLAESAGLSISDPRPIVGVLPQPCSPGSRVLFAYENGLIILWDLIEARIITLKGDRVLQLKNEVDFTSAAEISLEDNMLQQHLEEKEISSLSWASSDGSVLAVGYVDGDILLWTTPVATTNKSQRLQSSNNIVKLQLSSAEKRLPIIELLWWENDKSRHDGEGQLLIYGGYEIGADEVVTILSLEWAPGKQNLECLTCEVLKLDGSFADAVLLPNSAKTGSYSDPAVCILTSPGKLQFFDSFDTSASAPRKEKNIFFSTIDFPVVIPTMSPSMTVARLFCLPADGSSLKSLSKILAVKKLHLSSNLTDNVKKRAITGGVLNHFPLNKDRIIEKLYVTGYQDASVWLWDATFPVLSLMCVIDGERIKSLDIAGSHSPVSAVDLCLQTLRLAVGVESGLVFLYSLNVGEKTNFHLITGISDEVQSFPQAEGPTYEAVFSILNSRVQVLQFSNSGAKLIVGYECARIAVLDTKSLKIVFLTDNLSGCSQPLVTVVWKEFSHNLDNDLSHTGPKTPDSPVEDCIFILTEDTRVQIICGNSGNVIRMKPLQLRKRSAAVSMYIIDGSSRTIRIKNENLEEQSSNEDVVQGMSLQDKTASRSLKSKADDDFSVNLSPEGAKYSYFVLCCKNAVHVFSMQSVLQGYSKSISKIKFAKPCCWTTMFMKDEKTYGLLLFFQTGEIEIRSLPHLKLVKDVSLMSTLRWNFKAGMDKTICSTKNGLITLVLGSEVAFISVLARENQYRIPECLPSLHDEVLAAAVKSGLNVPSINKKEQVIGSGFLGGMVKGFKAGKLKNSFDCSFSHLEGIFSKRPFQDAAPTSTAHDLKDNDLSIDDIEIDEPVPRTSSHFAQDNGQEIKSEREKLLEGGSDSKPRVRTREEIIAAYRKTGDASSAAGEARNKLLERQEKLERISKRTEELQSEAEDFASLANELVKVMEKRK</sequence>
<keyword evidence="3" id="KW-0268">Exocytosis</keyword>
<feature type="domain" description="V-SNARE coiled-coil homology" evidence="7">
    <location>
        <begin position="1041"/>
        <end position="1101"/>
    </location>
</feature>
<dbReference type="EMBL" id="BAABME010000650">
    <property type="protein sequence ID" value="GAA0144462.1"/>
    <property type="molecule type" value="Genomic_DNA"/>
</dbReference>
<dbReference type="AlphaFoldDB" id="A0AAV3P371"/>
<dbReference type="GO" id="GO:0019905">
    <property type="term" value="F:syntaxin binding"/>
    <property type="evidence" value="ECO:0007669"/>
    <property type="project" value="TreeGrafter"/>
</dbReference>
<dbReference type="InterPro" id="IPR001680">
    <property type="entry name" value="WD40_rpt"/>
</dbReference>
<keyword evidence="5" id="KW-0175">Coiled coil</keyword>
<accession>A0AAV3P371</accession>
<dbReference type="GO" id="GO:0006887">
    <property type="term" value="P:exocytosis"/>
    <property type="evidence" value="ECO:0007669"/>
    <property type="project" value="UniProtKB-KW"/>
</dbReference>
<dbReference type="CDD" id="cd15873">
    <property type="entry name" value="R-SNARE_STXBP5_6"/>
    <property type="match status" value="1"/>
</dbReference>
<evidence type="ECO:0000256" key="4">
    <source>
        <dbReference type="ARBA" id="ARBA00022490"/>
    </source>
</evidence>
<gene>
    <name evidence="8" type="ORF">LIER_04899</name>
</gene>
<dbReference type="GO" id="GO:0005096">
    <property type="term" value="F:GTPase activator activity"/>
    <property type="evidence" value="ECO:0007669"/>
    <property type="project" value="TreeGrafter"/>
</dbReference>
<dbReference type="PROSITE" id="PS50892">
    <property type="entry name" value="V_SNARE"/>
    <property type="match status" value="1"/>
</dbReference>
<dbReference type="Gene3D" id="1.20.5.110">
    <property type="match status" value="1"/>
</dbReference>
<protein>
    <submittedName>
        <fullName evidence="8">Membrane trafficking regulatory protein</fullName>
    </submittedName>
</protein>
<evidence type="ECO:0000256" key="6">
    <source>
        <dbReference type="SAM" id="MobiDB-lite"/>
    </source>
</evidence>
<dbReference type="Proteomes" id="UP001454036">
    <property type="component" value="Unassembled WGS sequence"/>
</dbReference>
<keyword evidence="9" id="KW-1185">Reference proteome</keyword>
<dbReference type="GO" id="GO:0005886">
    <property type="term" value="C:plasma membrane"/>
    <property type="evidence" value="ECO:0007669"/>
    <property type="project" value="TreeGrafter"/>
</dbReference>
<dbReference type="Gene3D" id="2.130.10.10">
    <property type="entry name" value="YVTN repeat-like/Quinoprotein amine dehydrogenase"/>
    <property type="match status" value="3"/>
</dbReference>
<dbReference type="PANTHER" id="PTHR10241:SF25">
    <property type="entry name" value="TOMOSYN, ISOFORM C"/>
    <property type="match status" value="1"/>
</dbReference>
<comment type="similarity">
    <text evidence="2">Belongs to the WD repeat L(2)GL family.</text>
</comment>
<dbReference type="SMART" id="SM00320">
    <property type="entry name" value="WD40"/>
    <property type="match status" value="4"/>
</dbReference>
<dbReference type="InterPro" id="IPR042855">
    <property type="entry name" value="V_SNARE_CC"/>
</dbReference>
<organism evidence="8 9">
    <name type="scientific">Lithospermum erythrorhizon</name>
    <name type="common">Purple gromwell</name>
    <name type="synonym">Lithospermum officinale var. erythrorhizon</name>
    <dbReference type="NCBI Taxonomy" id="34254"/>
    <lineage>
        <taxon>Eukaryota</taxon>
        <taxon>Viridiplantae</taxon>
        <taxon>Streptophyta</taxon>
        <taxon>Embryophyta</taxon>
        <taxon>Tracheophyta</taxon>
        <taxon>Spermatophyta</taxon>
        <taxon>Magnoliopsida</taxon>
        <taxon>eudicotyledons</taxon>
        <taxon>Gunneridae</taxon>
        <taxon>Pentapetalae</taxon>
        <taxon>asterids</taxon>
        <taxon>lamiids</taxon>
        <taxon>Boraginales</taxon>
        <taxon>Boraginaceae</taxon>
        <taxon>Boraginoideae</taxon>
        <taxon>Lithospermeae</taxon>
        <taxon>Lithospermum</taxon>
    </lineage>
</organism>
<comment type="caution">
    <text evidence="8">The sequence shown here is derived from an EMBL/GenBank/DDBJ whole genome shotgun (WGS) entry which is preliminary data.</text>
</comment>
<feature type="region of interest" description="Disordered" evidence="6">
    <location>
        <begin position="1003"/>
        <end position="1034"/>
    </location>
</feature>
<dbReference type="PANTHER" id="PTHR10241">
    <property type="entry name" value="LETHAL 2 GIANT LARVAE PROTEIN"/>
    <property type="match status" value="1"/>
</dbReference>
<evidence type="ECO:0000313" key="8">
    <source>
        <dbReference type="EMBL" id="GAA0144462.1"/>
    </source>
</evidence>
<keyword evidence="4" id="KW-0963">Cytoplasm</keyword>
<dbReference type="SUPFAM" id="SSF50978">
    <property type="entry name" value="WD40 repeat-like"/>
    <property type="match status" value="2"/>
</dbReference>
<feature type="compositionally biased region" description="Polar residues" evidence="6">
    <location>
        <begin position="1005"/>
        <end position="1015"/>
    </location>
</feature>
<evidence type="ECO:0000256" key="1">
    <source>
        <dbReference type="ARBA" id="ARBA00004496"/>
    </source>
</evidence>
<evidence type="ECO:0000256" key="5">
    <source>
        <dbReference type="PROSITE-ProRule" id="PRU00290"/>
    </source>
</evidence>
<feature type="compositionally biased region" description="Basic and acidic residues" evidence="6">
    <location>
        <begin position="1016"/>
        <end position="1034"/>
    </location>
</feature>
<proteinExistence type="inferred from homology"/>
<dbReference type="SUPFAM" id="SSF58038">
    <property type="entry name" value="SNARE fusion complex"/>
    <property type="match status" value="1"/>
</dbReference>
<name>A0AAV3P371_LITER</name>